<evidence type="ECO:0000256" key="4">
    <source>
        <dbReference type="ARBA" id="ARBA00022825"/>
    </source>
</evidence>
<dbReference type="PROSITE" id="PS00138">
    <property type="entry name" value="SUBTILASE_SER"/>
    <property type="match status" value="1"/>
</dbReference>
<dbReference type="InterPro" id="IPR015500">
    <property type="entry name" value="Peptidase_S8_subtilisin-rel"/>
</dbReference>
<keyword evidence="4 6" id="KW-0720">Serine protease</keyword>
<dbReference type="AlphaFoldDB" id="A8DK00"/>
<evidence type="ECO:0000256" key="3">
    <source>
        <dbReference type="ARBA" id="ARBA00022801"/>
    </source>
</evidence>
<proteinExistence type="inferred from homology"/>
<evidence type="ECO:0000256" key="5">
    <source>
        <dbReference type="PIRSR" id="PIRSR615500-1"/>
    </source>
</evidence>
<dbReference type="InterPro" id="IPR000209">
    <property type="entry name" value="Peptidase_S8/S53_dom"/>
</dbReference>
<name>A8DK00_9BACT</name>
<dbReference type="InterPro" id="IPR051048">
    <property type="entry name" value="Peptidase_S8/S53_subtilisin"/>
</dbReference>
<feature type="active site" description="Charge relay system" evidence="5 6">
    <location>
        <position position="420"/>
    </location>
</feature>
<accession>A8DK00</accession>
<dbReference type="GO" id="GO:0006508">
    <property type="term" value="P:proteolysis"/>
    <property type="evidence" value="ECO:0007669"/>
    <property type="project" value="UniProtKB-KW"/>
</dbReference>
<dbReference type="PANTHER" id="PTHR43399">
    <property type="entry name" value="SUBTILISIN-RELATED"/>
    <property type="match status" value="1"/>
</dbReference>
<evidence type="ECO:0000313" key="9">
    <source>
        <dbReference type="EMBL" id="ABV27313.1"/>
    </source>
</evidence>
<dbReference type="InterPro" id="IPR023827">
    <property type="entry name" value="Peptidase_S8_Asp-AS"/>
</dbReference>
<keyword evidence="2 6" id="KW-0645">Protease</keyword>
<feature type="active site" description="Charge relay system" evidence="5 6">
    <location>
        <position position="196"/>
    </location>
</feature>
<dbReference type="InterPro" id="IPR036852">
    <property type="entry name" value="Peptidase_S8/S53_dom_sf"/>
</dbReference>
<dbReference type="Gene3D" id="3.40.50.200">
    <property type="entry name" value="Peptidase S8/S53 domain"/>
    <property type="match status" value="1"/>
</dbReference>
<dbReference type="PANTHER" id="PTHR43399:SF4">
    <property type="entry name" value="CELL WALL-ASSOCIATED PROTEASE"/>
    <property type="match status" value="1"/>
</dbReference>
<feature type="active site" description="Charge relay system" evidence="5 6">
    <location>
        <position position="251"/>
    </location>
</feature>
<gene>
    <name evidence="9" type="ORF">YS_M60-F11.245</name>
</gene>
<dbReference type="GO" id="GO:0004252">
    <property type="term" value="F:serine-type endopeptidase activity"/>
    <property type="evidence" value="ECO:0007669"/>
    <property type="project" value="UniProtKB-UniRule"/>
</dbReference>
<dbReference type="PROSITE" id="PS51892">
    <property type="entry name" value="SUBTILASE"/>
    <property type="match status" value="1"/>
</dbReference>
<keyword evidence="3 6" id="KW-0378">Hydrolase</keyword>
<dbReference type="InterPro" id="IPR034204">
    <property type="entry name" value="PfSUB1-like_cat_dom"/>
</dbReference>
<evidence type="ECO:0000259" key="8">
    <source>
        <dbReference type="Pfam" id="PF00082"/>
    </source>
</evidence>
<comment type="similarity">
    <text evidence="1 6 7">Belongs to the peptidase S8 family.</text>
</comment>
<evidence type="ECO:0000256" key="1">
    <source>
        <dbReference type="ARBA" id="ARBA00011073"/>
    </source>
</evidence>
<dbReference type="PROSITE" id="PS00137">
    <property type="entry name" value="SUBTILASE_HIS"/>
    <property type="match status" value="1"/>
</dbReference>
<protein>
    <submittedName>
        <fullName evidence="9">Secreted serine protease MCP-01</fullName>
    </submittedName>
</protein>
<evidence type="ECO:0000256" key="6">
    <source>
        <dbReference type="PROSITE-ProRule" id="PRU01240"/>
    </source>
</evidence>
<dbReference type="EMBL" id="EF531339">
    <property type="protein sequence ID" value="ABV27313.1"/>
    <property type="molecule type" value="Genomic_DNA"/>
</dbReference>
<dbReference type="SUPFAM" id="SSF54897">
    <property type="entry name" value="Protease propeptides/inhibitors"/>
    <property type="match status" value="1"/>
</dbReference>
<dbReference type="PROSITE" id="PS00136">
    <property type="entry name" value="SUBTILASE_ASP"/>
    <property type="match status" value="1"/>
</dbReference>
<reference evidence="9" key="1">
    <citation type="journal article" date="2007" name="Science">
        <title>Candidatus Chloracidobacterium thermophilum: an aerobic phototrophic Acidobacterium.</title>
        <authorList>
            <person name="Bryant D.A."/>
            <person name="Costas A.M."/>
            <person name="Maresca J.A."/>
            <person name="Chew A.G."/>
            <person name="Klatt C.G."/>
            <person name="Bateson M.M."/>
            <person name="Tallon L.J."/>
            <person name="Hostetler J."/>
            <person name="Nelson W.C."/>
            <person name="Heidelberg J.F."/>
            <person name="Ward D.M."/>
        </authorList>
    </citation>
    <scope>NUCLEOTIDE SEQUENCE</scope>
</reference>
<organism evidence="9">
    <name type="scientific">Chloracidobacterium thermophilum</name>
    <dbReference type="NCBI Taxonomy" id="458033"/>
    <lineage>
        <taxon>Bacteria</taxon>
        <taxon>Pseudomonadati</taxon>
        <taxon>Acidobacteriota</taxon>
        <taxon>Terriglobia</taxon>
        <taxon>Terriglobales</taxon>
        <taxon>Acidobacteriaceae</taxon>
        <taxon>Chloracidobacterium</taxon>
    </lineage>
</organism>
<dbReference type="Pfam" id="PF00082">
    <property type="entry name" value="Peptidase_S8"/>
    <property type="match status" value="1"/>
</dbReference>
<evidence type="ECO:0000256" key="7">
    <source>
        <dbReference type="RuleBase" id="RU003355"/>
    </source>
</evidence>
<evidence type="ECO:0000256" key="2">
    <source>
        <dbReference type="ARBA" id="ARBA00022670"/>
    </source>
</evidence>
<feature type="domain" description="Peptidase S8/S53" evidence="8">
    <location>
        <begin position="188"/>
        <end position="455"/>
    </location>
</feature>
<dbReference type="InterPro" id="IPR023828">
    <property type="entry name" value="Peptidase_S8_Ser-AS"/>
</dbReference>
<dbReference type="PRINTS" id="PR00723">
    <property type="entry name" value="SUBTILISIN"/>
</dbReference>
<dbReference type="InterPro" id="IPR022398">
    <property type="entry name" value="Peptidase_S8_His-AS"/>
</dbReference>
<dbReference type="CDD" id="cd07473">
    <property type="entry name" value="Peptidases_S8_Subtilisin_like"/>
    <property type="match status" value="1"/>
</dbReference>
<dbReference type="SUPFAM" id="SSF52743">
    <property type="entry name" value="Subtilisin-like"/>
    <property type="match status" value="1"/>
</dbReference>
<sequence length="480" mass="51346">MRPSTIKHLALGFAVIAAAGGIGFMRRLPAPKPREAKFCRIEAGPSRQQFPYSASIPTTVAERPESYGFIIKYKQTAKPSVIARMLEELNIRQFHRYPHLPRFAFGLYPEGEAQATQAFLERLRQHPSVEYVEPNYVYRIEDTRPDDPGFAEQWGHLNEGQPIKGGQPGIPGVDAAVTAAWDVTTGSDGVVVAVIDTGVDYTHEDLTDNMWVNAREVPHNGIDDDGNGIVDDYYGYNAVGNSGDPMDDNGHGTHCAGIIGAKGNNGAGIAGVNWDVRIMALKFLDANGRGTLNDALECIDYAIAMKQRGVNVRVLSNSWGGGVYSRALRDAIRLANANDILFVAAAGNSGTNNDRIPHYPASYDVPNVVSVAALAPNDSLASFSCYGKKTVHLAAPGVDVYSTVPVTIFGQGYKHFSGTSMATPYVAGAAALVLARNPNLSVGQLKAQLLRSATPVPALEGRLVTGGRLNVAQALGAQSE</sequence>